<dbReference type="GO" id="GO:0046872">
    <property type="term" value="F:metal ion binding"/>
    <property type="evidence" value="ECO:0007669"/>
    <property type="project" value="UniProtKB-KW"/>
</dbReference>
<proteinExistence type="predicted"/>
<evidence type="ECO:0000256" key="1">
    <source>
        <dbReference type="ARBA" id="ARBA00022723"/>
    </source>
</evidence>
<dbReference type="Gene3D" id="3.60.21.10">
    <property type="match status" value="1"/>
</dbReference>
<evidence type="ECO:0000313" key="4">
    <source>
        <dbReference type="EMBL" id="QUH24328.1"/>
    </source>
</evidence>
<dbReference type="OrthoDB" id="134976at2157"/>
<dbReference type="PANTHER" id="PTHR31302">
    <property type="entry name" value="TRANSMEMBRANE PROTEIN WITH METALLOPHOSPHOESTERASE DOMAIN-RELATED"/>
    <property type="match status" value="1"/>
</dbReference>
<keyword evidence="1" id="KW-0479">Metal-binding</keyword>
<dbReference type="GO" id="GO:0008758">
    <property type="term" value="F:UDP-2,3-diacylglucosamine hydrolase activity"/>
    <property type="evidence" value="ECO:0007669"/>
    <property type="project" value="TreeGrafter"/>
</dbReference>
<reference evidence="4" key="1">
    <citation type="submission" date="2020-07" db="EMBL/GenBank/DDBJ databases">
        <title>Methanobacterium. sp. MethCan genome.</title>
        <authorList>
            <person name="Postec A."/>
            <person name="Quemeneur M."/>
        </authorList>
    </citation>
    <scope>NUCLEOTIDE SEQUENCE</scope>
    <source>
        <strain evidence="4">MethCAN</strain>
    </source>
</reference>
<gene>
    <name evidence="4" type="ORF">HYG87_06885</name>
</gene>
<sequence>MMSKKPKGMVLRQKLQRFMTRHREKVGSGIFRPHDFEITEIEVPVKNLDPLFHNYTIVQLTDIHLGQWITPYHLKGIIELVNEQDPDLVALTGDYVSYLLEGYEEDLTLCLKNLEPLDVSLAVLGNHDHWLGAGKIRNILKNSGVIDVSNQVYTLKREDASLHVAGLDSVMLNQHRLDEVMSKVPKSGPAILMVHEPDFADISSATGRFSLQLSGHSHGGQCTIPGWEDTIIRGPHFKKYPSGEYKVGEMTQYTSRGVGTNIFWFRINCPPEISIINLKSPGAME</sequence>
<dbReference type="SUPFAM" id="SSF56300">
    <property type="entry name" value="Metallo-dependent phosphatases"/>
    <property type="match status" value="1"/>
</dbReference>
<feature type="domain" description="Calcineurin-like phosphoesterase" evidence="3">
    <location>
        <begin position="56"/>
        <end position="219"/>
    </location>
</feature>
<protein>
    <submittedName>
        <fullName evidence="4">Metallophosphoesterase</fullName>
    </submittedName>
</protein>
<dbReference type="InterPro" id="IPR029052">
    <property type="entry name" value="Metallo-depent_PP-like"/>
</dbReference>
<dbReference type="GO" id="GO:0009245">
    <property type="term" value="P:lipid A biosynthetic process"/>
    <property type="evidence" value="ECO:0007669"/>
    <property type="project" value="TreeGrafter"/>
</dbReference>
<keyword evidence="2" id="KW-0378">Hydrolase</keyword>
<keyword evidence="5" id="KW-1185">Reference proteome</keyword>
<dbReference type="CDD" id="cd07385">
    <property type="entry name" value="MPP_YkuE_C"/>
    <property type="match status" value="1"/>
</dbReference>
<accession>A0A8T8K6Q9</accession>
<evidence type="ECO:0000313" key="5">
    <source>
        <dbReference type="Proteomes" id="UP000681041"/>
    </source>
</evidence>
<name>A0A8T8K6Q9_9EURY</name>
<evidence type="ECO:0000259" key="3">
    <source>
        <dbReference type="Pfam" id="PF00149"/>
    </source>
</evidence>
<dbReference type="Proteomes" id="UP000681041">
    <property type="component" value="Chromosome"/>
</dbReference>
<dbReference type="AlphaFoldDB" id="A0A8T8K6Q9"/>
<dbReference type="EMBL" id="CP058560">
    <property type="protein sequence ID" value="QUH24328.1"/>
    <property type="molecule type" value="Genomic_DNA"/>
</dbReference>
<dbReference type="InterPro" id="IPR004843">
    <property type="entry name" value="Calcineurin-like_PHP"/>
</dbReference>
<evidence type="ECO:0000256" key="2">
    <source>
        <dbReference type="ARBA" id="ARBA00022801"/>
    </source>
</evidence>
<dbReference type="GO" id="GO:0016020">
    <property type="term" value="C:membrane"/>
    <property type="evidence" value="ECO:0007669"/>
    <property type="project" value="GOC"/>
</dbReference>
<dbReference type="InterPro" id="IPR051158">
    <property type="entry name" value="Metallophosphoesterase_sf"/>
</dbReference>
<organism evidence="4 5">
    <name type="scientific">Methanobacterium alkalithermotolerans</name>
    <dbReference type="NCBI Taxonomy" id="2731220"/>
    <lineage>
        <taxon>Archaea</taxon>
        <taxon>Methanobacteriati</taxon>
        <taxon>Methanobacteriota</taxon>
        <taxon>Methanomada group</taxon>
        <taxon>Methanobacteria</taxon>
        <taxon>Methanobacteriales</taxon>
        <taxon>Methanobacteriaceae</taxon>
        <taxon>Methanobacterium</taxon>
    </lineage>
</organism>
<dbReference type="RefSeq" id="WP_211534245.1">
    <property type="nucleotide sequence ID" value="NZ_CP058560.1"/>
</dbReference>
<dbReference type="PANTHER" id="PTHR31302:SF31">
    <property type="entry name" value="PHOSPHODIESTERASE YAEI"/>
    <property type="match status" value="1"/>
</dbReference>
<dbReference type="Pfam" id="PF00149">
    <property type="entry name" value="Metallophos"/>
    <property type="match status" value="1"/>
</dbReference>
<dbReference type="GeneID" id="64820476"/>
<dbReference type="KEGG" id="meme:HYG87_06885"/>